<dbReference type="InterPro" id="IPR052821">
    <property type="entry name" value="F-box_only_SRC"/>
</dbReference>
<dbReference type="GO" id="GO:0019005">
    <property type="term" value="C:SCF ubiquitin ligase complex"/>
    <property type="evidence" value="ECO:0007669"/>
    <property type="project" value="TreeGrafter"/>
</dbReference>
<reference evidence="2" key="1">
    <citation type="submission" date="2022-01" db="EMBL/GenBank/DDBJ databases">
        <authorList>
            <person name="King R."/>
        </authorList>
    </citation>
    <scope>NUCLEOTIDE SEQUENCE</scope>
</reference>
<dbReference type="PANTHER" id="PTHR46432">
    <property type="entry name" value="F-BOX ONLY PROTEIN 42"/>
    <property type="match status" value="1"/>
</dbReference>
<evidence type="ECO:0000313" key="3">
    <source>
        <dbReference type="Proteomes" id="UP001153620"/>
    </source>
</evidence>
<evidence type="ECO:0008006" key="4">
    <source>
        <dbReference type="Google" id="ProtNLM"/>
    </source>
</evidence>
<proteinExistence type="predicted"/>
<feature type="compositionally biased region" description="Low complexity" evidence="1">
    <location>
        <begin position="357"/>
        <end position="392"/>
    </location>
</feature>
<feature type="region of interest" description="Disordered" evidence="1">
    <location>
        <begin position="355"/>
        <end position="407"/>
    </location>
</feature>
<dbReference type="AlphaFoldDB" id="A0A9N9RR69"/>
<dbReference type="EMBL" id="OU895878">
    <property type="protein sequence ID" value="CAG9802109.1"/>
    <property type="molecule type" value="Genomic_DNA"/>
</dbReference>
<dbReference type="GO" id="GO:1990756">
    <property type="term" value="F:ubiquitin-like ligase-substrate adaptor activity"/>
    <property type="evidence" value="ECO:0007669"/>
    <property type="project" value="TreeGrafter"/>
</dbReference>
<dbReference type="OrthoDB" id="9973021at2759"/>
<protein>
    <recommendedName>
        <fullName evidence="4">F-box domain-containing protein</fullName>
    </recommendedName>
</protein>
<organism evidence="2 3">
    <name type="scientific">Chironomus riparius</name>
    <dbReference type="NCBI Taxonomy" id="315576"/>
    <lineage>
        <taxon>Eukaryota</taxon>
        <taxon>Metazoa</taxon>
        <taxon>Ecdysozoa</taxon>
        <taxon>Arthropoda</taxon>
        <taxon>Hexapoda</taxon>
        <taxon>Insecta</taxon>
        <taxon>Pterygota</taxon>
        <taxon>Neoptera</taxon>
        <taxon>Endopterygota</taxon>
        <taxon>Diptera</taxon>
        <taxon>Nematocera</taxon>
        <taxon>Chironomoidea</taxon>
        <taxon>Chironomidae</taxon>
        <taxon>Chironominae</taxon>
        <taxon>Chironomus</taxon>
    </lineage>
</organism>
<evidence type="ECO:0000313" key="2">
    <source>
        <dbReference type="EMBL" id="CAG9802109.1"/>
    </source>
</evidence>
<sequence length="543" mass="61493">MEYNTDKTIFEILPSELWAIVISYLPRISRHSLSKIYGFQDLIESVSHLEDRKLYYSLKNGNKLQWHKVKLSNEQMQKRLKHGSVNFNDQILIFGGASSNSINNSGMYNDVWIYNNYTKYKRMKTSSACPSPKSDFGIVNAGNKMIVVGGKSSVGSSVDQPYSGLLSAFEIHSVDPKTGVWQKIQTTGTEPQISNGIRCVMLSKLELIAVAGLIPIFHNWDAMNAEENVQYRTSLHVSLLKFTDASLEKGHWYDLANFQNRRGFPTPRNETHLINLGNDCVLMFGGRVINGSCQDAWIMKVNRNPYSIKWVQVIIENPLLPSLPTHIFPSCLINDLLVFTGVRTSLLKKPEIDKQRNVNNNINNVNNNNNNNDESQKSQSQSQPSSSSSISSLRRQKQPEARRVFINSDRPLHTIGTMAAFSVVPQKVLKMQVSPDPSPPQPTEQPKRLLKDYPMRIFCLDLSNIMNCSDEMLREKLSIKWIQIFNDGLFPNAPELRAHATFTRLDKGLFLIGGVKRSETEDDALFTQATNEIFMLTNSNNQT</sequence>
<dbReference type="PANTHER" id="PTHR46432:SF1">
    <property type="entry name" value="F-BOX ONLY PROTEIN 42"/>
    <property type="match status" value="1"/>
</dbReference>
<keyword evidence="3" id="KW-1185">Reference proteome</keyword>
<accession>A0A9N9RR69</accession>
<evidence type="ECO:0000256" key="1">
    <source>
        <dbReference type="SAM" id="MobiDB-lite"/>
    </source>
</evidence>
<dbReference type="InterPro" id="IPR015915">
    <property type="entry name" value="Kelch-typ_b-propeller"/>
</dbReference>
<name>A0A9N9RR69_9DIPT</name>
<dbReference type="SUPFAM" id="SSF117281">
    <property type="entry name" value="Kelch motif"/>
    <property type="match status" value="1"/>
</dbReference>
<reference evidence="2" key="2">
    <citation type="submission" date="2022-10" db="EMBL/GenBank/DDBJ databases">
        <authorList>
            <consortium name="ENA_rothamsted_submissions"/>
            <consortium name="culmorum"/>
            <person name="King R."/>
        </authorList>
    </citation>
    <scope>NUCLEOTIDE SEQUENCE</scope>
</reference>
<dbReference type="Gene3D" id="2.120.10.80">
    <property type="entry name" value="Kelch-type beta propeller"/>
    <property type="match status" value="1"/>
</dbReference>
<gene>
    <name evidence="2" type="ORF">CHIRRI_LOCUS5024</name>
</gene>
<dbReference type="Proteomes" id="UP001153620">
    <property type="component" value="Chromosome 2"/>
</dbReference>
<dbReference type="Pfam" id="PF24681">
    <property type="entry name" value="Kelch_KLHDC2_KLHL20_DRC7"/>
    <property type="match status" value="1"/>
</dbReference>